<dbReference type="Pfam" id="PF12796">
    <property type="entry name" value="Ank_2"/>
    <property type="match status" value="1"/>
</dbReference>
<gene>
    <name evidence="5" type="primary">LOC102806726</name>
</gene>
<evidence type="ECO:0000313" key="5">
    <source>
        <dbReference type="RefSeq" id="XP_006812202.1"/>
    </source>
</evidence>
<sequence length="195" mass="21881">MAKDSNKNEYVQCCKRLIGAGADLNHRDHLGRTSLHWAVFYNKPDLVSELLDCGSDPKIRDDGGQNVLHFAIRVHAVECIQVLCDQVENEVLRESNNKGVPPIIYAVQQGHADSCEILLKAGVDINEIEDNNVSKTALHYSVEFNRLDLVQFLLSHEARVDIADASKLTVVDLSCICDDYHYLATIIDHLGDERR</sequence>
<name>A0ABM0LWR1_SACKO</name>
<evidence type="ECO:0000256" key="1">
    <source>
        <dbReference type="ARBA" id="ARBA00022737"/>
    </source>
</evidence>
<evidence type="ECO:0000256" key="2">
    <source>
        <dbReference type="ARBA" id="ARBA00023043"/>
    </source>
</evidence>
<dbReference type="InterPro" id="IPR051070">
    <property type="entry name" value="NF-kappa-B_inhibitor"/>
</dbReference>
<evidence type="ECO:0000313" key="4">
    <source>
        <dbReference type="Proteomes" id="UP000694865"/>
    </source>
</evidence>
<dbReference type="Pfam" id="PF00023">
    <property type="entry name" value="Ank"/>
    <property type="match status" value="1"/>
</dbReference>
<organism evidence="4 5">
    <name type="scientific">Saccoglossus kowalevskii</name>
    <name type="common">Acorn worm</name>
    <dbReference type="NCBI Taxonomy" id="10224"/>
    <lineage>
        <taxon>Eukaryota</taxon>
        <taxon>Metazoa</taxon>
        <taxon>Hemichordata</taxon>
        <taxon>Enteropneusta</taxon>
        <taxon>Harrimaniidae</taxon>
        <taxon>Saccoglossus</taxon>
    </lineage>
</organism>
<protein>
    <submittedName>
        <fullName evidence="5">Neurogenic locus Notch protein-like</fullName>
    </submittedName>
</protein>
<evidence type="ECO:0000256" key="3">
    <source>
        <dbReference type="PROSITE-ProRule" id="PRU00023"/>
    </source>
</evidence>
<dbReference type="Gene3D" id="1.25.40.20">
    <property type="entry name" value="Ankyrin repeat-containing domain"/>
    <property type="match status" value="1"/>
</dbReference>
<feature type="repeat" description="ANK" evidence="3">
    <location>
        <begin position="133"/>
        <end position="165"/>
    </location>
</feature>
<accession>A0ABM0LWR1</accession>
<dbReference type="RefSeq" id="XP_006812202.1">
    <property type="nucleotide sequence ID" value="XM_006812139.1"/>
</dbReference>
<dbReference type="PANTHER" id="PTHR46680">
    <property type="entry name" value="NF-KAPPA-B INHIBITOR ALPHA"/>
    <property type="match status" value="1"/>
</dbReference>
<dbReference type="InterPro" id="IPR036770">
    <property type="entry name" value="Ankyrin_rpt-contain_sf"/>
</dbReference>
<dbReference type="SUPFAM" id="SSF48403">
    <property type="entry name" value="Ankyrin repeat"/>
    <property type="match status" value="1"/>
</dbReference>
<dbReference type="Proteomes" id="UP000694865">
    <property type="component" value="Unplaced"/>
</dbReference>
<dbReference type="PROSITE" id="PS50088">
    <property type="entry name" value="ANK_REPEAT"/>
    <property type="match status" value="3"/>
</dbReference>
<keyword evidence="4" id="KW-1185">Reference proteome</keyword>
<dbReference type="GeneID" id="102806726"/>
<feature type="repeat" description="ANK" evidence="3">
    <location>
        <begin position="30"/>
        <end position="62"/>
    </location>
</feature>
<dbReference type="InterPro" id="IPR002110">
    <property type="entry name" value="Ankyrin_rpt"/>
</dbReference>
<reference evidence="5" key="1">
    <citation type="submission" date="2025-08" db="UniProtKB">
        <authorList>
            <consortium name="RefSeq"/>
        </authorList>
    </citation>
    <scope>IDENTIFICATION</scope>
    <source>
        <tissue evidence="5">Testes</tissue>
    </source>
</reference>
<dbReference type="PANTHER" id="PTHR46680:SF3">
    <property type="entry name" value="NF-KAPPA-B INHIBITOR CACTUS"/>
    <property type="match status" value="1"/>
</dbReference>
<dbReference type="SMART" id="SM00248">
    <property type="entry name" value="ANK"/>
    <property type="match status" value="4"/>
</dbReference>
<dbReference type="PROSITE" id="PS50297">
    <property type="entry name" value="ANK_REP_REGION"/>
    <property type="match status" value="3"/>
</dbReference>
<proteinExistence type="predicted"/>
<keyword evidence="1" id="KW-0677">Repeat</keyword>
<keyword evidence="2 3" id="KW-0040">ANK repeat</keyword>
<feature type="repeat" description="ANK" evidence="3">
    <location>
        <begin position="98"/>
        <end position="130"/>
    </location>
</feature>